<dbReference type="InterPro" id="IPR000477">
    <property type="entry name" value="RT_dom"/>
</dbReference>
<dbReference type="InterPro" id="IPR053134">
    <property type="entry name" value="RNA-dir_DNA_polymerase"/>
</dbReference>
<name>A0AAF0ZJN8_SOLVR</name>
<dbReference type="PANTHER" id="PTHR24559">
    <property type="entry name" value="TRANSPOSON TY3-I GAG-POL POLYPROTEIN"/>
    <property type="match status" value="1"/>
</dbReference>
<gene>
    <name evidence="2" type="ORF">MTR67_034892</name>
</gene>
<reference evidence="2" key="1">
    <citation type="submission" date="2023-08" db="EMBL/GenBank/DDBJ databases">
        <title>A de novo genome assembly of Solanum verrucosum Schlechtendal, a Mexican diploid species geographically isolated from the other diploid A-genome species in potato relatives.</title>
        <authorList>
            <person name="Hosaka K."/>
        </authorList>
    </citation>
    <scope>NUCLEOTIDE SEQUENCE</scope>
    <source>
        <tissue evidence="2">Young leaves</tissue>
    </source>
</reference>
<dbReference type="Proteomes" id="UP001234989">
    <property type="component" value="Chromosome 8"/>
</dbReference>
<accession>A0AAF0ZJN8</accession>
<dbReference type="AlphaFoldDB" id="A0AAF0ZJN8"/>
<dbReference type="CDD" id="cd01647">
    <property type="entry name" value="RT_LTR"/>
    <property type="match status" value="1"/>
</dbReference>
<dbReference type="Pfam" id="PF00078">
    <property type="entry name" value="RVT_1"/>
    <property type="match status" value="1"/>
</dbReference>
<protein>
    <recommendedName>
        <fullName evidence="1">Reverse transcriptase domain-containing protein</fullName>
    </recommendedName>
</protein>
<dbReference type="EMBL" id="CP133619">
    <property type="protein sequence ID" value="WMV41507.1"/>
    <property type="molecule type" value="Genomic_DNA"/>
</dbReference>
<dbReference type="InterPro" id="IPR043502">
    <property type="entry name" value="DNA/RNA_pol_sf"/>
</dbReference>
<keyword evidence="3" id="KW-1185">Reference proteome</keyword>
<dbReference type="SUPFAM" id="SSF56672">
    <property type="entry name" value="DNA/RNA polymerases"/>
    <property type="match status" value="1"/>
</dbReference>
<evidence type="ECO:0000313" key="2">
    <source>
        <dbReference type="EMBL" id="WMV41507.1"/>
    </source>
</evidence>
<dbReference type="Gene3D" id="3.30.70.270">
    <property type="match status" value="1"/>
</dbReference>
<dbReference type="InterPro" id="IPR043128">
    <property type="entry name" value="Rev_trsase/Diguanyl_cyclase"/>
</dbReference>
<feature type="domain" description="Reverse transcriptase" evidence="1">
    <location>
        <begin position="237"/>
        <end position="309"/>
    </location>
</feature>
<proteinExistence type="predicted"/>
<feature type="non-terminal residue" evidence="2">
    <location>
        <position position="1"/>
    </location>
</feature>
<evidence type="ECO:0000313" key="3">
    <source>
        <dbReference type="Proteomes" id="UP001234989"/>
    </source>
</evidence>
<sequence>LQANRLQVVPVRPPKWKLPSFEGHDPKVWIRNCERKKMKFTVKMFKPTTLKGAIEKAWMQEKAIEVVQRRHKPIIKPPSYGHHCPKKQLTCLIGESESSPLALGETEHNPIILEASTKINDLPADVVIEGNDWMKKHNPTKFDHERNCVTIGRKNNKLVLKGISEEGKLSVINSGAMGKLLKKGNALFSHLFMMNSTIDQDQEIEVILQILDQFVDVFSKPKSLPPIRILDHNINLKPGSNQLHGSVNFSKVHLRAGYHQIRMKIEDVYKTTFRTHLGQFKFHVMPFGLTNAPATFQALMNQVFHLISGVLALSDYTQEFIVETDAGYAGIGVVLLQKGRHIAYFSKNEGVDGIRIQETGQLMTISTTIPMWIQEVNNSYEGDSQALELLAQTTVGQQGAHSGQLGTLKRLSQVFHWPNMKDKVI</sequence>
<dbReference type="Gene3D" id="3.10.10.10">
    <property type="entry name" value="HIV Type 1 Reverse Transcriptase, subunit A, domain 1"/>
    <property type="match status" value="1"/>
</dbReference>
<dbReference type="PANTHER" id="PTHR24559:SF448">
    <property type="entry name" value="RNA-DIRECTED DNA POLYMERASE"/>
    <property type="match status" value="1"/>
</dbReference>
<organism evidence="2 3">
    <name type="scientific">Solanum verrucosum</name>
    <dbReference type="NCBI Taxonomy" id="315347"/>
    <lineage>
        <taxon>Eukaryota</taxon>
        <taxon>Viridiplantae</taxon>
        <taxon>Streptophyta</taxon>
        <taxon>Embryophyta</taxon>
        <taxon>Tracheophyta</taxon>
        <taxon>Spermatophyta</taxon>
        <taxon>Magnoliopsida</taxon>
        <taxon>eudicotyledons</taxon>
        <taxon>Gunneridae</taxon>
        <taxon>Pentapetalae</taxon>
        <taxon>asterids</taxon>
        <taxon>lamiids</taxon>
        <taxon>Solanales</taxon>
        <taxon>Solanaceae</taxon>
        <taxon>Solanoideae</taxon>
        <taxon>Solaneae</taxon>
        <taxon>Solanum</taxon>
    </lineage>
</organism>
<evidence type="ECO:0000259" key="1">
    <source>
        <dbReference type="Pfam" id="PF00078"/>
    </source>
</evidence>